<dbReference type="Gene3D" id="3.40.630.30">
    <property type="match status" value="1"/>
</dbReference>
<dbReference type="InterPro" id="IPR016181">
    <property type="entry name" value="Acyl_CoA_acyltransferase"/>
</dbReference>
<dbReference type="PANTHER" id="PTHR43441:SF2">
    <property type="entry name" value="FAMILY ACETYLTRANSFERASE, PUTATIVE (AFU_ORTHOLOGUE AFUA_7G00850)-RELATED"/>
    <property type="match status" value="1"/>
</dbReference>
<proteinExistence type="predicted"/>
<dbReference type="AlphaFoldDB" id="A0A9N8VB11"/>
<dbReference type="GO" id="GO:1990189">
    <property type="term" value="F:protein N-terminal-serine acetyltransferase activity"/>
    <property type="evidence" value="ECO:0007669"/>
    <property type="project" value="TreeGrafter"/>
</dbReference>
<sequence>MYKQNFNFVLEPVTLNGKRIRLEPLVPSIHAEELFEASHATLETRNVFEYLPYGPSNNFKDFMKLLNDINQDKHTLLFCIIDVASDKKIGVVGYLDTQPTHKKVEIGHIWITPSFQRTYANTETNFLLLQYAFESLQYIRVTWKCDARNVNSRKAAERLGFRYEGTLRNHLLIRKIVNGIEIVHKRDSDYLSIIDSEWNGVMEDLLNKLK</sequence>
<dbReference type="Pfam" id="PF13302">
    <property type="entry name" value="Acetyltransf_3"/>
    <property type="match status" value="1"/>
</dbReference>
<dbReference type="EMBL" id="CAJVPQ010000134">
    <property type="protein sequence ID" value="CAG8449360.1"/>
    <property type="molecule type" value="Genomic_DNA"/>
</dbReference>
<keyword evidence="3" id="KW-1185">Reference proteome</keyword>
<dbReference type="OrthoDB" id="41238at2759"/>
<dbReference type="PANTHER" id="PTHR43441">
    <property type="entry name" value="RIBOSOMAL-PROTEIN-SERINE ACETYLTRANSFERASE"/>
    <property type="match status" value="1"/>
</dbReference>
<feature type="domain" description="N-acetyltransferase" evidence="1">
    <location>
        <begin position="20"/>
        <end position="187"/>
    </location>
</feature>
<name>A0A9N8VB11_9GLOM</name>
<comment type="caution">
    <text evidence="2">The sequence shown here is derived from an EMBL/GenBank/DDBJ whole genome shotgun (WGS) entry which is preliminary data.</text>
</comment>
<gene>
    <name evidence="2" type="ORF">FCALED_LOCUS1125</name>
</gene>
<dbReference type="Proteomes" id="UP000789570">
    <property type="component" value="Unassembled WGS sequence"/>
</dbReference>
<dbReference type="InterPro" id="IPR000182">
    <property type="entry name" value="GNAT_dom"/>
</dbReference>
<dbReference type="SUPFAM" id="SSF55729">
    <property type="entry name" value="Acyl-CoA N-acyltransferases (Nat)"/>
    <property type="match status" value="1"/>
</dbReference>
<dbReference type="InterPro" id="IPR051908">
    <property type="entry name" value="Ribosomal_N-acetyltransferase"/>
</dbReference>
<reference evidence="2" key="1">
    <citation type="submission" date="2021-06" db="EMBL/GenBank/DDBJ databases">
        <authorList>
            <person name="Kallberg Y."/>
            <person name="Tangrot J."/>
            <person name="Rosling A."/>
        </authorList>
    </citation>
    <scope>NUCLEOTIDE SEQUENCE</scope>
    <source>
        <strain evidence="2">UK204</strain>
    </source>
</reference>
<organism evidence="2 3">
    <name type="scientific">Funneliformis caledonium</name>
    <dbReference type="NCBI Taxonomy" id="1117310"/>
    <lineage>
        <taxon>Eukaryota</taxon>
        <taxon>Fungi</taxon>
        <taxon>Fungi incertae sedis</taxon>
        <taxon>Mucoromycota</taxon>
        <taxon>Glomeromycotina</taxon>
        <taxon>Glomeromycetes</taxon>
        <taxon>Glomerales</taxon>
        <taxon>Glomeraceae</taxon>
        <taxon>Funneliformis</taxon>
    </lineage>
</organism>
<accession>A0A9N8VB11</accession>
<evidence type="ECO:0000313" key="2">
    <source>
        <dbReference type="EMBL" id="CAG8449360.1"/>
    </source>
</evidence>
<dbReference type="GO" id="GO:0008999">
    <property type="term" value="F:protein-N-terminal-alanine acetyltransferase activity"/>
    <property type="evidence" value="ECO:0007669"/>
    <property type="project" value="TreeGrafter"/>
</dbReference>
<evidence type="ECO:0000313" key="3">
    <source>
        <dbReference type="Proteomes" id="UP000789570"/>
    </source>
</evidence>
<evidence type="ECO:0000259" key="1">
    <source>
        <dbReference type="PROSITE" id="PS51186"/>
    </source>
</evidence>
<protein>
    <submittedName>
        <fullName evidence="2">2505_t:CDS:1</fullName>
    </submittedName>
</protein>
<dbReference type="PROSITE" id="PS51186">
    <property type="entry name" value="GNAT"/>
    <property type="match status" value="1"/>
</dbReference>